<evidence type="ECO:0000259" key="8">
    <source>
        <dbReference type="Pfam" id="PF04239"/>
    </source>
</evidence>
<dbReference type="Pfam" id="PF04239">
    <property type="entry name" value="DUF421"/>
    <property type="match status" value="1"/>
</dbReference>
<organism evidence="9 10">
    <name type="scientific">Singulisphaera acidiphila (strain ATCC BAA-1392 / DSM 18658 / VKM B-2454 / MOB10)</name>
    <dbReference type="NCBI Taxonomy" id="886293"/>
    <lineage>
        <taxon>Bacteria</taxon>
        <taxon>Pseudomonadati</taxon>
        <taxon>Planctomycetota</taxon>
        <taxon>Planctomycetia</taxon>
        <taxon>Isosphaerales</taxon>
        <taxon>Isosphaeraceae</taxon>
        <taxon>Singulisphaera</taxon>
    </lineage>
</organism>
<gene>
    <name evidence="9" type="ordered locus">Sinac_0607</name>
</gene>
<proteinExistence type="inferred from homology"/>
<evidence type="ECO:0000256" key="7">
    <source>
        <dbReference type="SAM" id="Phobius"/>
    </source>
</evidence>
<feature type="transmembrane region" description="Helical" evidence="7">
    <location>
        <begin position="99"/>
        <end position="117"/>
    </location>
</feature>
<feature type="transmembrane region" description="Helical" evidence="7">
    <location>
        <begin position="61"/>
        <end position="79"/>
    </location>
</feature>
<comment type="similarity">
    <text evidence="2">Belongs to the UPF0702 family.</text>
</comment>
<keyword evidence="10" id="KW-1185">Reference proteome</keyword>
<protein>
    <submittedName>
        <fullName evidence="9">Putative membrane protein</fullName>
    </submittedName>
</protein>
<dbReference type="eggNOG" id="COG2323">
    <property type="taxonomic scope" value="Bacteria"/>
</dbReference>
<dbReference type="PANTHER" id="PTHR34582">
    <property type="entry name" value="UPF0702 TRANSMEMBRANE PROTEIN YCAP"/>
    <property type="match status" value="1"/>
</dbReference>
<sequence length="273" mass="30765">MASVIPLCMLSLPVALIFYLLSPFMGIVPTVNLRGNGELDGQRPDVYPQSGIDAAGRWPPFASSPFGSGCFCMSFHWLWSQDLWRNMWWLTDISLAEKMLRPVFVYVFLVVGLRVFGKRELAQLNPFDFVVLISLSNTVQNAIIGNDNSVAGGLLGALALLLVNYMVVRFLFGHRRLDQIIQGEPTVLIENGKLVRDALARELVTESELMTILHRQSFTSLDEVDRCVLEPGGSFSVEGKNPRQADFHHKELITRLDQLSRQIDDLKDQVRQF</sequence>
<dbReference type="Gene3D" id="3.30.240.20">
    <property type="entry name" value="bsu07140 like domains"/>
    <property type="match status" value="1"/>
</dbReference>
<dbReference type="InterPro" id="IPR023090">
    <property type="entry name" value="UPF0702_alpha/beta_dom_sf"/>
</dbReference>
<evidence type="ECO:0000256" key="5">
    <source>
        <dbReference type="ARBA" id="ARBA00022989"/>
    </source>
</evidence>
<reference evidence="9 10" key="1">
    <citation type="submission" date="2012-02" db="EMBL/GenBank/DDBJ databases">
        <title>Complete sequence of chromosome of Singulisphaera acidiphila DSM 18658.</title>
        <authorList>
            <consortium name="US DOE Joint Genome Institute (JGI-PGF)"/>
            <person name="Lucas S."/>
            <person name="Copeland A."/>
            <person name="Lapidus A."/>
            <person name="Glavina del Rio T."/>
            <person name="Dalin E."/>
            <person name="Tice H."/>
            <person name="Bruce D."/>
            <person name="Goodwin L."/>
            <person name="Pitluck S."/>
            <person name="Peters L."/>
            <person name="Ovchinnikova G."/>
            <person name="Chertkov O."/>
            <person name="Kyrpides N."/>
            <person name="Mavromatis K."/>
            <person name="Ivanova N."/>
            <person name="Brettin T."/>
            <person name="Detter J.C."/>
            <person name="Han C."/>
            <person name="Larimer F."/>
            <person name="Land M."/>
            <person name="Hauser L."/>
            <person name="Markowitz V."/>
            <person name="Cheng J.-F."/>
            <person name="Hugenholtz P."/>
            <person name="Woyke T."/>
            <person name="Wu D."/>
            <person name="Tindall B."/>
            <person name="Pomrenke H."/>
            <person name="Brambilla E."/>
            <person name="Klenk H.-P."/>
            <person name="Eisen J.A."/>
        </authorList>
    </citation>
    <scope>NUCLEOTIDE SEQUENCE [LARGE SCALE GENOMIC DNA]</scope>
    <source>
        <strain evidence="10">ATCC BAA-1392 / DSM 18658 / VKM B-2454 / MOB10</strain>
    </source>
</reference>
<feature type="transmembrane region" description="Helical" evidence="7">
    <location>
        <begin position="150"/>
        <end position="172"/>
    </location>
</feature>
<keyword evidence="5 7" id="KW-1133">Transmembrane helix</keyword>
<evidence type="ECO:0000256" key="3">
    <source>
        <dbReference type="ARBA" id="ARBA00022475"/>
    </source>
</evidence>
<keyword evidence="3" id="KW-1003">Cell membrane</keyword>
<dbReference type="Proteomes" id="UP000010798">
    <property type="component" value="Chromosome"/>
</dbReference>
<keyword evidence="6 7" id="KW-0472">Membrane</keyword>
<accession>L0D8R6</accession>
<dbReference type="STRING" id="886293.Sinac_0607"/>
<dbReference type="AlphaFoldDB" id="L0D8R6"/>
<dbReference type="InterPro" id="IPR007353">
    <property type="entry name" value="DUF421"/>
</dbReference>
<evidence type="ECO:0000256" key="1">
    <source>
        <dbReference type="ARBA" id="ARBA00004651"/>
    </source>
</evidence>
<evidence type="ECO:0000256" key="4">
    <source>
        <dbReference type="ARBA" id="ARBA00022692"/>
    </source>
</evidence>
<dbReference type="EMBL" id="CP003364">
    <property type="protein sequence ID" value="AGA25026.1"/>
    <property type="molecule type" value="Genomic_DNA"/>
</dbReference>
<dbReference type="HOGENOM" id="CLU_1019008_0_0_0"/>
<keyword evidence="4 7" id="KW-0812">Transmembrane</keyword>
<evidence type="ECO:0000313" key="10">
    <source>
        <dbReference type="Proteomes" id="UP000010798"/>
    </source>
</evidence>
<evidence type="ECO:0000256" key="2">
    <source>
        <dbReference type="ARBA" id="ARBA00006448"/>
    </source>
</evidence>
<feature type="domain" description="YetF C-terminal" evidence="8">
    <location>
        <begin position="175"/>
        <end position="242"/>
    </location>
</feature>
<dbReference type="KEGG" id="saci:Sinac_0607"/>
<evidence type="ECO:0000313" key="9">
    <source>
        <dbReference type="EMBL" id="AGA25026.1"/>
    </source>
</evidence>
<name>L0D8R6_SINAD</name>
<evidence type="ECO:0000256" key="6">
    <source>
        <dbReference type="ARBA" id="ARBA00023136"/>
    </source>
</evidence>
<dbReference type="GO" id="GO:0005886">
    <property type="term" value="C:plasma membrane"/>
    <property type="evidence" value="ECO:0007669"/>
    <property type="project" value="UniProtKB-SubCell"/>
</dbReference>
<feature type="transmembrane region" description="Helical" evidence="7">
    <location>
        <begin position="12"/>
        <end position="33"/>
    </location>
</feature>
<dbReference type="PANTHER" id="PTHR34582:SF6">
    <property type="entry name" value="UPF0702 TRANSMEMBRANE PROTEIN YCAP"/>
    <property type="match status" value="1"/>
</dbReference>
<comment type="subcellular location">
    <subcellularLocation>
        <location evidence="1">Cell membrane</location>
        <topology evidence="1">Multi-pass membrane protein</topology>
    </subcellularLocation>
</comment>